<feature type="non-terminal residue" evidence="2">
    <location>
        <position position="1"/>
    </location>
</feature>
<evidence type="ECO:0000313" key="2">
    <source>
        <dbReference type="EMBL" id="RKO83156.1"/>
    </source>
</evidence>
<accession>A0A4P9VZB5</accession>
<dbReference type="AlphaFoldDB" id="A0A4P9VZB5"/>
<feature type="compositionally biased region" description="Basic and acidic residues" evidence="1">
    <location>
        <begin position="93"/>
        <end position="114"/>
    </location>
</feature>
<reference evidence="3" key="1">
    <citation type="journal article" date="2018" name="Nat. Microbiol.">
        <title>Leveraging single-cell genomics to expand the fungal tree of life.</title>
        <authorList>
            <person name="Ahrendt S.R."/>
            <person name="Quandt C.A."/>
            <person name="Ciobanu D."/>
            <person name="Clum A."/>
            <person name="Salamov A."/>
            <person name="Andreopoulos B."/>
            <person name="Cheng J.F."/>
            <person name="Woyke T."/>
            <person name="Pelin A."/>
            <person name="Henrissat B."/>
            <person name="Reynolds N.K."/>
            <person name="Benny G.L."/>
            <person name="Smith M.E."/>
            <person name="James T.Y."/>
            <person name="Grigoriev I.V."/>
        </authorList>
    </citation>
    <scope>NUCLEOTIDE SEQUENCE [LARGE SCALE GENOMIC DNA]</scope>
</reference>
<dbReference type="EMBL" id="ML001589">
    <property type="protein sequence ID" value="RKO83156.1"/>
    <property type="molecule type" value="Genomic_DNA"/>
</dbReference>
<gene>
    <name evidence="2" type="ORF">BDK51DRAFT_51374</name>
</gene>
<evidence type="ECO:0000256" key="1">
    <source>
        <dbReference type="SAM" id="MobiDB-lite"/>
    </source>
</evidence>
<keyword evidence="3" id="KW-1185">Reference proteome</keyword>
<protein>
    <submittedName>
        <fullName evidence="2">Uncharacterized protein</fullName>
    </submittedName>
</protein>
<evidence type="ECO:0000313" key="3">
    <source>
        <dbReference type="Proteomes" id="UP000269721"/>
    </source>
</evidence>
<sequence length="259" mass="27689">SASALDLIFVTVRPLILATIIGLALDTSLAHTLFRGFVRVPALGVIDTFGGVIRVPSVCVRHTLRDSVPDPRPVCSRKLRECGGHQDHEVRVRGQDYEDRSDRRTRLAAHRNERTQASQVRSETLKIARNLPPELDPELENAHDRGTVCTARGGTVSALHERAQRAVRAEHDVGSDALGGRGLPLAADERGGAETGAAAALAVGYLGEDLAEEFGWEAQAFFGRGQRGSFAAAFCGCVDADLGGWGQHGGVLLRDRGGT</sequence>
<name>A0A4P9VZB5_9FUNG</name>
<dbReference type="Proteomes" id="UP000269721">
    <property type="component" value="Unassembled WGS sequence"/>
</dbReference>
<proteinExistence type="predicted"/>
<organism evidence="2 3">
    <name type="scientific">Blyttiomyces helicus</name>
    <dbReference type="NCBI Taxonomy" id="388810"/>
    <lineage>
        <taxon>Eukaryota</taxon>
        <taxon>Fungi</taxon>
        <taxon>Fungi incertae sedis</taxon>
        <taxon>Chytridiomycota</taxon>
        <taxon>Chytridiomycota incertae sedis</taxon>
        <taxon>Chytridiomycetes</taxon>
        <taxon>Chytridiomycetes incertae sedis</taxon>
        <taxon>Blyttiomyces</taxon>
    </lineage>
</organism>
<feature type="region of interest" description="Disordered" evidence="1">
    <location>
        <begin position="93"/>
        <end position="120"/>
    </location>
</feature>